<reference evidence="2" key="1">
    <citation type="submission" date="2016-07" db="EMBL/GenBank/DDBJ databases">
        <authorList>
            <person name="Florea S."/>
            <person name="Webb J.S."/>
            <person name="Jaromczyk J."/>
            <person name="Schardl C.L."/>
        </authorList>
    </citation>
    <scope>NUCLEOTIDE SEQUENCE [LARGE SCALE GENOMIC DNA]</scope>
    <source>
        <strain evidence="2">MV-1</strain>
    </source>
</reference>
<keyword evidence="2" id="KW-1185">Reference proteome</keyword>
<dbReference type="STRING" id="28181.BEN30_04230"/>
<protein>
    <submittedName>
        <fullName evidence="1">Uncharacterized protein</fullName>
    </submittedName>
</protein>
<organism evidence="1 2">
    <name type="scientific">Magnetovibrio blakemorei</name>
    <dbReference type="NCBI Taxonomy" id="28181"/>
    <lineage>
        <taxon>Bacteria</taxon>
        <taxon>Pseudomonadati</taxon>
        <taxon>Pseudomonadota</taxon>
        <taxon>Alphaproteobacteria</taxon>
        <taxon>Rhodospirillales</taxon>
        <taxon>Magnetovibrionaceae</taxon>
        <taxon>Magnetovibrio</taxon>
    </lineage>
</organism>
<dbReference type="AlphaFoldDB" id="A0A1E5QC85"/>
<comment type="caution">
    <text evidence="1">The sequence shown here is derived from an EMBL/GenBank/DDBJ whole genome shotgun (WGS) entry which is preliminary data.</text>
</comment>
<dbReference type="Proteomes" id="UP000095347">
    <property type="component" value="Unassembled WGS sequence"/>
</dbReference>
<evidence type="ECO:0000313" key="2">
    <source>
        <dbReference type="Proteomes" id="UP000095347"/>
    </source>
</evidence>
<sequence length="59" mass="6961">MTGRKVKRRNSKIQHMRRYGANTTRLSRKMHKKMETWNIGALAPMSDRGTVVKREQIYG</sequence>
<name>A0A1E5QC85_9PROT</name>
<proteinExistence type="predicted"/>
<dbReference type="EMBL" id="MCGG01000008">
    <property type="protein sequence ID" value="OEJ69293.1"/>
    <property type="molecule type" value="Genomic_DNA"/>
</dbReference>
<accession>A0A1E5QC85</accession>
<gene>
    <name evidence="1" type="ORF">BEN30_04230</name>
</gene>
<evidence type="ECO:0000313" key="1">
    <source>
        <dbReference type="EMBL" id="OEJ69293.1"/>
    </source>
</evidence>